<name>A0A1G8J9K0_BACOV</name>
<dbReference type="Proteomes" id="UP000181870">
    <property type="component" value="Unassembled WGS sequence"/>
</dbReference>
<dbReference type="AlphaFoldDB" id="A0A1G8J9K0"/>
<accession>A0A1G8J9K0</accession>
<protein>
    <submittedName>
        <fullName evidence="1">Uncharacterized protein</fullName>
    </submittedName>
</protein>
<organism evidence="1 2">
    <name type="scientific">Bacteroides ovatus</name>
    <dbReference type="NCBI Taxonomy" id="28116"/>
    <lineage>
        <taxon>Bacteria</taxon>
        <taxon>Pseudomonadati</taxon>
        <taxon>Bacteroidota</taxon>
        <taxon>Bacteroidia</taxon>
        <taxon>Bacteroidales</taxon>
        <taxon>Bacteroidaceae</taxon>
        <taxon>Bacteroides</taxon>
    </lineage>
</organism>
<evidence type="ECO:0000313" key="2">
    <source>
        <dbReference type="Proteomes" id="UP000181870"/>
    </source>
</evidence>
<evidence type="ECO:0000313" key="1">
    <source>
        <dbReference type="EMBL" id="SDI27876.1"/>
    </source>
</evidence>
<proteinExistence type="predicted"/>
<dbReference type="EMBL" id="FNDO01000035">
    <property type="protein sequence ID" value="SDI27876.1"/>
    <property type="molecule type" value="Genomic_DNA"/>
</dbReference>
<gene>
    <name evidence="1" type="ORF">SAMN05192582_103538</name>
</gene>
<reference evidence="1 2" key="1">
    <citation type="submission" date="2016-10" db="EMBL/GenBank/DDBJ databases">
        <authorList>
            <person name="de Groot N.N."/>
        </authorList>
    </citation>
    <scope>NUCLEOTIDE SEQUENCE [LARGE SCALE GENOMIC DNA]</scope>
    <source>
        <strain evidence="1 2">NLAE-zl-C57</strain>
    </source>
</reference>
<sequence length="69" mass="7722">MAGVSRGHYNMMLLAGIMEILSATIKEMRVGPSQSVYRNRLQTITSCVLSNQKVVNVVCNKSEDMVRYV</sequence>